<dbReference type="Gene3D" id="6.10.150.10">
    <property type="match status" value="1"/>
</dbReference>
<feature type="repeat" description="RPEL" evidence="7">
    <location>
        <begin position="104"/>
        <end position="129"/>
    </location>
</feature>
<feature type="region of interest" description="Disordered" evidence="9">
    <location>
        <begin position="1017"/>
        <end position="1058"/>
    </location>
</feature>
<dbReference type="Proteomes" id="UP000887569">
    <property type="component" value="Unplaced"/>
</dbReference>
<dbReference type="Pfam" id="PF02755">
    <property type="entry name" value="RPEL"/>
    <property type="match status" value="1"/>
</dbReference>
<keyword evidence="2" id="KW-0677">Repeat</keyword>
<feature type="compositionally biased region" description="Polar residues" evidence="9">
    <location>
        <begin position="1100"/>
        <end position="1117"/>
    </location>
</feature>
<feature type="compositionally biased region" description="Polar residues" evidence="9">
    <location>
        <begin position="231"/>
        <end position="249"/>
    </location>
</feature>
<dbReference type="InterPro" id="IPR043451">
    <property type="entry name" value="Myocardin-like"/>
</dbReference>
<dbReference type="InterPro" id="IPR004018">
    <property type="entry name" value="RPEL_repeat"/>
</dbReference>
<evidence type="ECO:0000256" key="7">
    <source>
        <dbReference type="PROSITE-ProRule" id="PRU00401"/>
    </source>
</evidence>
<dbReference type="Gene3D" id="1.10.720.30">
    <property type="entry name" value="SAP domain"/>
    <property type="match status" value="1"/>
</dbReference>
<feature type="coiled-coil region" evidence="8">
    <location>
        <begin position="804"/>
        <end position="838"/>
    </location>
</feature>
<evidence type="ECO:0000256" key="1">
    <source>
        <dbReference type="ARBA" id="ARBA00004123"/>
    </source>
</evidence>
<sequence length="1323" mass="143961">MAKLARWIEPKPTVSAHEAVPFVLLPLARRPAIAISAQIIPGSVFVDGQSLQSNMNSNREALRQKLATRPARGYLVQRGILFASSADSLIQKKAEVLKRCKLKDKLNKKLQHRPGPLELVTKKILQADAELEQAIQEGRILFTKTSDVVERETHSQQQLPYAAMEVISTTSACSPNSKSSNSGVAKSKVRKKTHQCRTPYEQTPSSPSCAKPKLKVATSPGASKAVRWHTADNSAQHSRPSTPDGTSGCTAAIPLSDDESTQVQSSYDLLLQQQRLFLQWQKEVEDARGNSSQAAKEEGRFSSGQEDQIRGSPSEGCSMSEASPCAVQLTGSAHSNGEYAYDGDSRTLMCEQPVVELCCQSSAAASTTNETSSAVVVRPSSTAYSERDKPKLKLSDYRVQDLKNECKKRQLPVSGAKPQLVERLKPFEEAILGANADDVVRDVLSTTSPASEWSNGAKRLPPISNVINDYIQQNFTQVPQQMTQLQPLVLHVPAVSQNQQLLHLVDSNGSLVAMATVPGGVQCCRVSPDCPCDTQGVGTAMAHYGGSERTELPAQAATSVQTEPTFSFAQLGSGGQFTLVQSASSGEANRQSRSPAVLDDPQQCSTQCVIACPQLQTCGAQLTRAGCCSVQPASANVQPCGGTVLGAVQSTQFGSTSTNTQLVSANQTQIVPAQSIQMLAQPLQLSSGQLVPTTAVSSSQPCFVTPGAANDSIQYTHYVVSVGDQLQSPRQDGTLQAQCARCLPMRTAVPPPGCSPVTGDSASGSSPNIPSPPTKLDSATRSQDIHAMQIDPNDTNALLSATTLSIHEEMLRFQQRKIEELQKELNRSQQQLKHQQQVILAAKRAQTNRHECAQQKNEGEQSQADMWLNQLDIKHLNKFHIQLFLQHKLQQQQMQEQLLEQQKLTTTEQKLQEELHVEQAVQDIVRLIKQDARTALLIVQLLRRYQLERGRQAANAAVIAVNGDRMNSANNLADEQQHEQRQAVICTAESSAASNSEEIVDDVNVKKASAGIGVEEDGVASATSSTHSKPKSKKKNVASRCGSSKAEVSDRKEKAPAAQVDMEEIFRKVLEDASRALLLSNSDKEDETASGPSSEEVLDTHSNGQPSDTHQHEQQQVLFSSEAPQKPHSHGQFADSFAPVQSSPAFFVEEEKMSSECMDERYKERVEVIEEGAVIVDQPMQYSKNQAFDDLMDVLRDDQVAEADVRRPEHDFATGADYESNELATLLDGGWFDNESVAQSSVAYEAPCVGYAHDGPNELTEDMDSRDGAEHNDSVMGCFEPNQLSDQNINMDWLDMMLPSPAHENMGVQPLYNQMVADADILG</sequence>
<keyword evidence="6" id="KW-0539">Nucleus</keyword>
<feature type="domain" description="SAP" evidence="10">
    <location>
        <begin position="394"/>
        <end position="428"/>
    </location>
</feature>
<dbReference type="SUPFAM" id="SSF68906">
    <property type="entry name" value="SAP domain"/>
    <property type="match status" value="1"/>
</dbReference>
<organism evidence="11 12">
    <name type="scientific">Parascaris univalens</name>
    <name type="common">Nematode worm</name>
    <dbReference type="NCBI Taxonomy" id="6257"/>
    <lineage>
        <taxon>Eukaryota</taxon>
        <taxon>Metazoa</taxon>
        <taxon>Ecdysozoa</taxon>
        <taxon>Nematoda</taxon>
        <taxon>Chromadorea</taxon>
        <taxon>Rhabditida</taxon>
        <taxon>Spirurina</taxon>
        <taxon>Ascaridomorpha</taxon>
        <taxon>Ascaridoidea</taxon>
        <taxon>Ascarididae</taxon>
        <taxon>Parascaris</taxon>
    </lineage>
</organism>
<protein>
    <submittedName>
        <fullName evidence="12">SAP domain-containing protein</fullName>
    </submittedName>
</protein>
<dbReference type="WBParaSite" id="PgR103X_g015_t02">
    <property type="protein sequence ID" value="PgR103X_g015_t02"/>
    <property type="gene ID" value="PgR103X_g015"/>
</dbReference>
<evidence type="ECO:0000256" key="5">
    <source>
        <dbReference type="ARBA" id="ARBA00023163"/>
    </source>
</evidence>
<comment type="subcellular location">
    <subcellularLocation>
        <location evidence="1">Nucleus</location>
    </subcellularLocation>
</comment>
<feature type="region of interest" description="Disordered" evidence="9">
    <location>
        <begin position="288"/>
        <end position="321"/>
    </location>
</feature>
<feature type="repeat" description="RPEL" evidence="7">
    <location>
        <begin position="60"/>
        <end position="85"/>
    </location>
</feature>
<keyword evidence="5" id="KW-0804">Transcription</keyword>
<dbReference type="InterPro" id="IPR003034">
    <property type="entry name" value="SAP_dom"/>
</dbReference>
<keyword evidence="4 8" id="KW-0175">Coiled coil</keyword>
<dbReference type="GO" id="GO:0003713">
    <property type="term" value="F:transcription coactivator activity"/>
    <property type="evidence" value="ECO:0007669"/>
    <property type="project" value="TreeGrafter"/>
</dbReference>
<dbReference type="GO" id="GO:0005634">
    <property type="term" value="C:nucleus"/>
    <property type="evidence" value="ECO:0007669"/>
    <property type="project" value="UniProtKB-SubCell"/>
</dbReference>
<reference evidence="12" key="1">
    <citation type="submission" date="2022-11" db="UniProtKB">
        <authorList>
            <consortium name="WormBaseParasite"/>
        </authorList>
    </citation>
    <scope>IDENTIFICATION</scope>
</reference>
<dbReference type="PANTHER" id="PTHR22793">
    <property type="entry name" value="MYOCARDIN-RELATED TRANSCRIPTION FACTOR-RELATED"/>
    <property type="match status" value="1"/>
</dbReference>
<dbReference type="SMART" id="SM00707">
    <property type="entry name" value="RPEL"/>
    <property type="match status" value="2"/>
</dbReference>
<evidence type="ECO:0000256" key="9">
    <source>
        <dbReference type="SAM" id="MobiDB-lite"/>
    </source>
</evidence>
<evidence type="ECO:0000256" key="3">
    <source>
        <dbReference type="ARBA" id="ARBA00023015"/>
    </source>
</evidence>
<keyword evidence="3" id="KW-0805">Transcription regulation</keyword>
<evidence type="ECO:0000313" key="11">
    <source>
        <dbReference type="Proteomes" id="UP000887569"/>
    </source>
</evidence>
<dbReference type="PANTHER" id="PTHR22793:SF12">
    <property type="entry name" value="MYOCARDIN-RELATED TRANSCRIPTION FACTOR, ISOFORM H"/>
    <property type="match status" value="1"/>
</dbReference>
<feature type="compositionally biased region" description="Basic residues" evidence="9">
    <location>
        <begin position="1028"/>
        <end position="1037"/>
    </location>
</feature>
<dbReference type="Pfam" id="PF02037">
    <property type="entry name" value="SAP"/>
    <property type="match status" value="1"/>
</dbReference>
<dbReference type="PROSITE" id="PS50800">
    <property type="entry name" value="SAP"/>
    <property type="match status" value="1"/>
</dbReference>
<dbReference type="GO" id="GO:0045944">
    <property type="term" value="P:positive regulation of transcription by RNA polymerase II"/>
    <property type="evidence" value="ECO:0007669"/>
    <property type="project" value="TreeGrafter"/>
</dbReference>
<feature type="region of interest" description="Disordered" evidence="9">
    <location>
        <begin position="171"/>
        <end position="253"/>
    </location>
</feature>
<evidence type="ECO:0000313" key="12">
    <source>
        <dbReference type="WBParaSite" id="PgR103X_g015_t02"/>
    </source>
</evidence>
<name>A0A915CA12_PARUN</name>
<evidence type="ECO:0000256" key="6">
    <source>
        <dbReference type="ARBA" id="ARBA00023242"/>
    </source>
</evidence>
<dbReference type="PROSITE" id="PS51073">
    <property type="entry name" value="RPEL"/>
    <property type="match status" value="2"/>
</dbReference>
<feature type="region of interest" description="Disordered" evidence="9">
    <location>
        <begin position="1079"/>
        <end position="1117"/>
    </location>
</feature>
<feature type="region of interest" description="Disordered" evidence="9">
    <location>
        <begin position="753"/>
        <end position="780"/>
    </location>
</feature>
<proteinExistence type="predicted"/>
<evidence type="ECO:0000256" key="8">
    <source>
        <dbReference type="SAM" id="Coils"/>
    </source>
</evidence>
<accession>A0A915CA12</accession>
<dbReference type="SMART" id="SM00513">
    <property type="entry name" value="SAP"/>
    <property type="match status" value="1"/>
</dbReference>
<feature type="compositionally biased region" description="Polar residues" evidence="9">
    <location>
        <begin position="758"/>
        <end position="768"/>
    </location>
</feature>
<dbReference type="InterPro" id="IPR036361">
    <property type="entry name" value="SAP_dom_sf"/>
</dbReference>
<evidence type="ECO:0000256" key="4">
    <source>
        <dbReference type="ARBA" id="ARBA00023054"/>
    </source>
</evidence>
<feature type="compositionally biased region" description="Low complexity" evidence="9">
    <location>
        <begin position="171"/>
        <end position="182"/>
    </location>
</feature>
<evidence type="ECO:0000256" key="2">
    <source>
        <dbReference type="ARBA" id="ARBA00022737"/>
    </source>
</evidence>
<keyword evidence="11" id="KW-1185">Reference proteome</keyword>
<evidence type="ECO:0000259" key="10">
    <source>
        <dbReference type="PROSITE" id="PS50800"/>
    </source>
</evidence>